<evidence type="ECO:0000313" key="2">
    <source>
        <dbReference type="EMBL" id="KAK1802298.1"/>
    </source>
</evidence>
<keyword evidence="3" id="KW-1185">Reference proteome</keyword>
<organism evidence="2 3">
    <name type="scientific">Electrophorus voltai</name>
    <dbReference type="NCBI Taxonomy" id="2609070"/>
    <lineage>
        <taxon>Eukaryota</taxon>
        <taxon>Metazoa</taxon>
        <taxon>Chordata</taxon>
        <taxon>Craniata</taxon>
        <taxon>Vertebrata</taxon>
        <taxon>Euteleostomi</taxon>
        <taxon>Actinopterygii</taxon>
        <taxon>Neopterygii</taxon>
        <taxon>Teleostei</taxon>
        <taxon>Ostariophysi</taxon>
        <taxon>Gymnotiformes</taxon>
        <taxon>Gymnotoidei</taxon>
        <taxon>Gymnotidae</taxon>
        <taxon>Electrophorus</taxon>
    </lineage>
</organism>
<gene>
    <name evidence="2" type="ORF">P4O66_021965</name>
</gene>
<feature type="region of interest" description="Disordered" evidence="1">
    <location>
        <begin position="1"/>
        <end position="23"/>
    </location>
</feature>
<evidence type="ECO:0000313" key="3">
    <source>
        <dbReference type="Proteomes" id="UP001239994"/>
    </source>
</evidence>
<reference evidence="2" key="1">
    <citation type="submission" date="2023-03" db="EMBL/GenBank/DDBJ databases">
        <title>Electrophorus voltai genome.</title>
        <authorList>
            <person name="Bian C."/>
        </authorList>
    </citation>
    <scope>NUCLEOTIDE SEQUENCE</scope>
    <source>
        <strain evidence="2">CB-2022</strain>
        <tissue evidence="2">Muscle</tissue>
    </source>
</reference>
<dbReference type="Proteomes" id="UP001239994">
    <property type="component" value="Unassembled WGS sequence"/>
</dbReference>
<sequence>MWEYNKERRSRCPWDRRAPSPSIDTPVQILRSAPLSSAPLQGFEAPSQDDFSGFRVLAGPRSSAVCPRSLLFCGVSKVLALLRCVQGPCSSGMCPRSSLFWDVSKVFGLLGCFLGLRSTGVCPRSSLYWGVSEVLALLGSSLYWGVSKVLALPGCVQGPHSSECFLKAVEMTKEVRLRLPARAVCSRTIAPVSRQESRPASSLAGMSS</sequence>
<evidence type="ECO:0000256" key="1">
    <source>
        <dbReference type="SAM" id="MobiDB-lite"/>
    </source>
</evidence>
<dbReference type="EMBL" id="JAROKS010000007">
    <property type="protein sequence ID" value="KAK1802298.1"/>
    <property type="molecule type" value="Genomic_DNA"/>
</dbReference>
<feature type="compositionally biased region" description="Basic and acidic residues" evidence="1">
    <location>
        <begin position="1"/>
        <end position="18"/>
    </location>
</feature>
<comment type="caution">
    <text evidence="2">The sequence shown here is derived from an EMBL/GenBank/DDBJ whole genome shotgun (WGS) entry which is preliminary data.</text>
</comment>
<dbReference type="AlphaFoldDB" id="A0AAD8ZQA1"/>
<protein>
    <submittedName>
        <fullName evidence="2">Uncharacterized protein</fullName>
    </submittedName>
</protein>
<accession>A0AAD8ZQA1</accession>
<name>A0AAD8ZQA1_9TELE</name>
<proteinExistence type="predicted"/>